<keyword evidence="10" id="KW-1185">Reference proteome</keyword>
<comment type="subcellular location">
    <subcellularLocation>
        <location evidence="1">Cytoplasm</location>
    </subcellularLocation>
</comment>
<evidence type="ECO:0000256" key="1">
    <source>
        <dbReference type="ARBA" id="ARBA00004496"/>
    </source>
</evidence>
<evidence type="ECO:0000256" key="6">
    <source>
        <dbReference type="SAM" id="MobiDB-lite"/>
    </source>
</evidence>
<name>A0AAW1P7W0_9CHLO</name>
<evidence type="ECO:0008006" key="11">
    <source>
        <dbReference type="Google" id="ProtNLM"/>
    </source>
</evidence>
<dbReference type="InterPro" id="IPR051608">
    <property type="entry name" value="RQC_Subunit_NEMF"/>
</dbReference>
<evidence type="ECO:0000256" key="3">
    <source>
        <dbReference type="ARBA" id="ARBA00022490"/>
    </source>
</evidence>
<feature type="domain" description="NFACT protein C-terminal" evidence="8">
    <location>
        <begin position="976"/>
        <end position="1067"/>
    </location>
</feature>
<gene>
    <name evidence="9" type="ORF">WJX72_012021</name>
</gene>
<keyword evidence="3" id="KW-0963">Cytoplasm</keyword>
<feature type="compositionally biased region" description="Polar residues" evidence="6">
    <location>
        <begin position="729"/>
        <end position="743"/>
    </location>
</feature>
<feature type="domain" description="NFACT RNA-binding" evidence="7">
    <location>
        <begin position="531"/>
        <end position="642"/>
    </location>
</feature>
<feature type="region of interest" description="Disordered" evidence="6">
    <location>
        <begin position="252"/>
        <end position="293"/>
    </location>
</feature>
<comment type="similarity">
    <text evidence="2">Belongs to the NEMF family.</text>
</comment>
<dbReference type="GO" id="GO:1990112">
    <property type="term" value="C:RQC complex"/>
    <property type="evidence" value="ECO:0007669"/>
    <property type="project" value="TreeGrafter"/>
</dbReference>
<feature type="compositionally biased region" description="Basic and acidic residues" evidence="6">
    <location>
        <begin position="892"/>
        <end position="902"/>
    </location>
</feature>
<dbReference type="FunFam" id="2.30.310.10:FF:000002">
    <property type="entry name" value="nuclear export mediator factor Nemf"/>
    <property type="match status" value="1"/>
</dbReference>
<feature type="region of interest" description="Disordered" evidence="6">
    <location>
        <begin position="702"/>
        <end position="743"/>
    </location>
</feature>
<evidence type="ECO:0000259" key="8">
    <source>
        <dbReference type="Pfam" id="PF11923"/>
    </source>
</evidence>
<dbReference type="Pfam" id="PF05833">
    <property type="entry name" value="NFACT_N"/>
    <property type="match status" value="1"/>
</dbReference>
<dbReference type="GO" id="GO:0043023">
    <property type="term" value="F:ribosomal large subunit binding"/>
    <property type="evidence" value="ECO:0007669"/>
    <property type="project" value="TreeGrafter"/>
</dbReference>
<dbReference type="PANTHER" id="PTHR15239:SF6">
    <property type="entry name" value="RIBOSOME QUALITY CONTROL COMPLEX SUBUNIT NEMF"/>
    <property type="match status" value="1"/>
</dbReference>
<evidence type="ECO:0000313" key="9">
    <source>
        <dbReference type="EMBL" id="KAK9805686.1"/>
    </source>
</evidence>
<dbReference type="Pfam" id="PF05670">
    <property type="entry name" value="NFACT-R_1"/>
    <property type="match status" value="1"/>
</dbReference>
<dbReference type="Gene3D" id="2.30.310.10">
    <property type="entry name" value="ibrinogen binding protein from staphylococcus aureus domain"/>
    <property type="match status" value="1"/>
</dbReference>
<organism evidence="9 10">
    <name type="scientific">[Myrmecia] bisecta</name>
    <dbReference type="NCBI Taxonomy" id="41462"/>
    <lineage>
        <taxon>Eukaryota</taxon>
        <taxon>Viridiplantae</taxon>
        <taxon>Chlorophyta</taxon>
        <taxon>core chlorophytes</taxon>
        <taxon>Trebouxiophyceae</taxon>
        <taxon>Trebouxiales</taxon>
        <taxon>Trebouxiaceae</taxon>
        <taxon>Myrmecia</taxon>
    </lineage>
</organism>
<dbReference type="Proteomes" id="UP001489004">
    <property type="component" value="Unassembled WGS sequence"/>
</dbReference>
<dbReference type="AlphaFoldDB" id="A0AAW1P7W0"/>
<dbReference type="PANTHER" id="PTHR15239">
    <property type="entry name" value="NUCLEAR EXPORT MEDIATOR FACTOR NEMF"/>
    <property type="match status" value="1"/>
</dbReference>
<feature type="compositionally biased region" description="Pro residues" evidence="6">
    <location>
        <begin position="268"/>
        <end position="287"/>
    </location>
</feature>
<dbReference type="GO" id="GO:0000049">
    <property type="term" value="F:tRNA binding"/>
    <property type="evidence" value="ECO:0007669"/>
    <property type="project" value="TreeGrafter"/>
</dbReference>
<accession>A0AAW1P7W0</accession>
<comment type="caution">
    <text evidence="9">The sequence shown here is derived from an EMBL/GenBank/DDBJ whole genome shotgun (WGS) entry which is preliminary data.</text>
</comment>
<evidence type="ECO:0000259" key="7">
    <source>
        <dbReference type="Pfam" id="PF05670"/>
    </source>
</evidence>
<dbReference type="GO" id="GO:0005737">
    <property type="term" value="C:cytoplasm"/>
    <property type="evidence" value="ECO:0007669"/>
    <property type="project" value="UniProtKB-SubCell"/>
</dbReference>
<protein>
    <recommendedName>
        <fullName evidence="11">Nuclear export mediator factor NEMF</fullName>
    </recommendedName>
</protein>
<dbReference type="InterPro" id="IPR008532">
    <property type="entry name" value="NFACT_RNA-bd"/>
</dbReference>
<dbReference type="EMBL" id="JALJOR010000015">
    <property type="protein sequence ID" value="KAK9805686.1"/>
    <property type="molecule type" value="Genomic_DNA"/>
</dbReference>
<dbReference type="GO" id="GO:1990116">
    <property type="term" value="P:ribosome-associated ubiquitin-dependent protein catabolic process"/>
    <property type="evidence" value="ECO:0007669"/>
    <property type="project" value="TreeGrafter"/>
</dbReference>
<evidence type="ECO:0000256" key="5">
    <source>
        <dbReference type="SAM" id="Coils"/>
    </source>
</evidence>
<reference evidence="9 10" key="1">
    <citation type="journal article" date="2024" name="Nat. Commun.">
        <title>Phylogenomics reveals the evolutionary origins of lichenization in chlorophyte algae.</title>
        <authorList>
            <person name="Puginier C."/>
            <person name="Libourel C."/>
            <person name="Otte J."/>
            <person name="Skaloud P."/>
            <person name="Haon M."/>
            <person name="Grisel S."/>
            <person name="Petersen M."/>
            <person name="Berrin J.G."/>
            <person name="Delaux P.M."/>
            <person name="Dal Grande F."/>
            <person name="Keller J."/>
        </authorList>
    </citation>
    <scope>NUCLEOTIDE SEQUENCE [LARGE SCALE GENOMIC DNA]</scope>
    <source>
        <strain evidence="9 10">SAG 2043</strain>
    </source>
</reference>
<dbReference type="InterPro" id="IPR021846">
    <property type="entry name" value="NFACT-C"/>
</dbReference>
<feature type="compositionally biased region" description="Basic residues" evidence="6">
    <location>
        <begin position="860"/>
        <end position="870"/>
    </location>
</feature>
<keyword evidence="4 5" id="KW-0175">Coiled coil</keyword>
<feature type="region of interest" description="Disordered" evidence="6">
    <location>
        <begin position="774"/>
        <end position="957"/>
    </location>
</feature>
<feature type="compositionally biased region" description="Basic and acidic residues" evidence="6">
    <location>
        <begin position="813"/>
        <end position="825"/>
    </location>
</feature>
<proteinExistence type="inferred from homology"/>
<feature type="compositionally biased region" description="Low complexity" evidence="6">
    <location>
        <begin position="847"/>
        <end position="859"/>
    </location>
</feature>
<evidence type="ECO:0000256" key="4">
    <source>
        <dbReference type="ARBA" id="ARBA00023054"/>
    </source>
</evidence>
<sequence>MVKQRMGTADVAGEVACLQRLLGFRMANLYDINAKTYMLKLAKSGEDGEKAFLVLESGTRFHTTQFIKEKSDTPSNFTLKLRKHLRTRRLESVRQLGVDRIVDFTFGSGDAAHHLLLELYSQGNVILTDSNYEVLTLLRSHRDDAKGFAIMARHPYPIHTIRLRTPVSEQQLQEALAAADDKSTLKGVLSSIHPYGPAVSDHCILTAKLEPGRLVQAQPLSQEEAIALRAGIRSWEQWLDDCERRPPEGFITLKQAGSNKKDKGGVKPPEPAPAPAAAPVAPSPDQPDAPKTGIVLEDGWFFDEFDPLVMAQRRDCRTIRFDTFDAALDEFFAKIEGQRAEQVRAHQEKAALAKLDRIRTDQGQRAEDLEKEAAEAEAKANLIEYNLEAVDAAINAVREALAAGLDWRELARMIKDERRAGNPVAGLIDSLQLERNKITLLLSNFLDEEEGDDDALTRPATKVEVDLEFNAYANARMHYENRKQRVVKQQKTIDANQKALKAAEKRALLQLSQVKAAPTGQVVRKTLWFEKFNWFISSENFLVISGRDMQQNELLVKRYLRRGDLYVHADLHGASTTIIKNTDPDKPVPPLTISQAGCACVCRSAAWDAKIVTSAWWVHHHQVSKTAPTGEYLPTGSFMVRGRKNFLPPHPLLMGFGFMFKLDDSSLAGHLGERAPRLADDASSMADPAYQASLPEAAEQLDINGGDSGAESGDDGSGNGTGQEDQRGGANTASISGSVDGSAKRLSSANSALDAFMDSAADPLVNQNYSRYGLDAPADRKSGTDAALDDSGEASTAPEAGGSASAADAALELARKQERERREAKQGNSGAAGAKGKPPLPLQQPSAAEKANAAAAAAARGKRGKAKKAKDKYSEQDEEDRQLAMQLLGSAGERKDKADKKEARKVKRDSKRGAADNGAITQPPITSADLERDEPGSSGSDAEEPAQPVAQTADEKAEIAALLAEENIELITEEEREKLTQLDALTGIPRPDDILLHALPVCAPYSALQGYKYKVKLMPGSQRKGKAARQATELLTKGPEVTPREKELIKAVPEMESINAFVAGVKISMPGLQKIKNDARRNKKNKK</sequence>
<feature type="coiled-coil region" evidence="5">
    <location>
        <begin position="352"/>
        <end position="386"/>
    </location>
</feature>
<feature type="compositionally biased region" description="Low complexity" evidence="6">
    <location>
        <begin position="793"/>
        <end position="812"/>
    </location>
</feature>
<dbReference type="Pfam" id="PF11923">
    <property type="entry name" value="NFACT-C"/>
    <property type="match status" value="1"/>
</dbReference>
<dbReference type="GO" id="GO:0072344">
    <property type="term" value="P:rescue of stalled ribosome"/>
    <property type="evidence" value="ECO:0007669"/>
    <property type="project" value="TreeGrafter"/>
</dbReference>
<evidence type="ECO:0000313" key="10">
    <source>
        <dbReference type="Proteomes" id="UP001489004"/>
    </source>
</evidence>
<evidence type="ECO:0000256" key="2">
    <source>
        <dbReference type="ARBA" id="ARBA00008318"/>
    </source>
</evidence>